<dbReference type="Proteomes" id="UP000789342">
    <property type="component" value="Unassembled WGS sequence"/>
</dbReference>
<evidence type="ECO:0000313" key="3">
    <source>
        <dbReference type="Proteomes" id="UP000789342"/>
    </source>
</evidence>
<evidence type="ECO:0000256" key="1">
    <source>
        <dbReference type="SAM" id="MobiDB-lite"/>
    </source>
</evidence>
<keyword evidence="3" id="KW-1185">Reference proteome</keyword>
<dbReference type="AlphaFoldDB" id="A0A9N9AQ75"/>
<name>A0A9N9AQ75_9GLOM</name>
<sequence length="44" mass="4785">APSNRIKAEAPEVSKKGVNTIEAMEESGTSDQPGEYYEKEGKND</sequence>
<protein>
    <submittedName>
        <fullName evidence="2">14043_t:CDS:1</fullName>
    </submittedName>
</protein>
<dbReference type="EMBL" id="CAJVPV010002915">
    <property type="protein sequence ID" value="CAG8539026.1"/>
    <property type="molecule type" value="Genomic_DNA"/>
</dbReference>
<feature type="region of interest" description="Disordered" evidence="1">
    <location>
        <begin position="1"/>
        <end position="44"/>
    </location>
</feature>
<reference evidence="2" key="1">
    <citation type="submission" date="2021-06" db="EMBL/GenBank/DDBJ databases">
        <authorList>
            <person name="Kallberg Y."/>
            <person name="Tangrot J."/>
            <person name="Rosling A."/>
        </authorList>
    </citation>
    <scope>NUCLEOTIDE SEQUENCE</scope>
    <source>
        <strain evidence="2">CL551</strain>
    </source>
</reference>
<accession>A0A9N9AQ75</accession>
<feature type="compositionally biased region" description="Basic and acidic residues" evidence="1">
    <location>
        <begin position="1"/>
        <end position="15"/>
    </location>
</feature>
<gene>
    <name evidence="2" type="ORF">AMORRO_LOCUS5037</name>
</gene>
<comment type="caution">
    <text evidence="2">The sequence shown here is derived from an EMBL/GenBank/DDBJ whole genome shotgun (WGS) entry which is preliminary data.</text>
</comment>
<organism evidence="2 3">
    <name type="scientific">Acaulospora morrowiae</name>
    <dbReference type="NCBI Taxonomy" id="94023"/>
    <lineage>
        <taxon>Eukaryota</taxon>
        <taxon>Fungi</taxon>
        <taxon>Fungi incertae sedis</taxon>
        <taxon>Mucoromycota</taxon>
        <taxon>Glomeromycotina</taxon>
        <taxon>Glomeromycetes</taxon>
        <taxon>Diversisporales</taxon>
        <taxon>Acaulosporaceae</taxon>
        <taxon>Acaulospora</taxon>
    </lineage>
</organism>
<evidence type="ECO:0000313" key="2">
    <source>
        <dbReference type="EMBL" id="CAG8539026.1"/>
    </source>
</evidence>
<feature type="non-terminal residue" evidence="2">
    <location>
        <position position="1"/>
    </location>
</feature>
<proteinExistence type="predicted"/>